<dbReference type="PANTHER" id="PTHR30606">
    <property type="entry name" value="LIPID A BIOSYNTHESIS LAUROYL ACYLTRANSFERASE"/>
    <property type="match status" value="1"/>
</dbReference>
<dbReference type="EMBL" id="JBHUPA010000008">
    <property type="protein sequence ID" value="MFD2963676.1"/>
    <property type="molecule type" value="Genomic_DNA"/>
</dbReference>
<evidence type="ECO:0000313" key="8">
    <source>
        <dbReference type="Proteomes" id="UP001597560"/>
    </source>
</evidence>
<gene>
    <name evidence="7" type="ORF">ACFS6J_17860</name>
</gene>
<evidence type="ECO:0000313" key="7">
    <source>
        <dbReference type="EMBL" id="MFD2963676.1"/>
    </source>
</evidence>
<evidence type="ECO:0008006" key="9">
    <source>
        <dbReference type="Google" id="ProtNLM"/>
    </source>
</evidence>
<organism evidence="7 8">
    <name type="scientific">Olivibacter jilunii</name>
    <dbReference type="NCBI Taxonomy" id="985016"/>
    <lineage>
        <taxon>Bacteria</taxon>
        <taxon>Pseudomonadati</taxon>
        <taxon>Bacteroidota</taxon>
        <taxon>Sphingobacteriia</taxon>
        <taxon>Sphingobacteriales</taxon>
        <taxon>Sphingobacteriaceae</taxon>
        <taxon>Olivibacter</taxon>
    </lineage>
</organism>
<keyword evidence="8" id="KW-1185">Reference proteome</keyword>
<evidence type="ECO:0000256" key="2">
    <source>
        <dbReference type="ARBA" id="ARBA00022475"/>
    </source>
</evidence>
<keyword evidence="5" id="KW-0472">Membrane</keyword>
<proteinExistence type="predicted"/>
<keyword evidence="6" id="KW-0012">Acyltransferase</keyword>
<comment type="caution">
    <text evidence="7">The sequence shown here is derived from an EMBL/GenBank/DDBJ whole genome shotgun (WGS) entry which is preliminary data.</text>
</comment>
<evidence type="ECO:0000256" key="1">
    <source>
        <dbReference type="ARBA" id="ARBA00004533"/>
    </source>
</evidence>
<dbReference type="InterPro" id="IPR004960">
    <property type="entry name" value="LipA_acyltrans"/>
</dbReference>
<dbReference type="Pfam" id="PF03279">
    <property type="entry name" value="Lip_A_acyltrans"/>
    <property type="match status" value="1"/>
</dbReference>
<evidence type="ECO:0000256" key="4">
    <source>
        <dbReference type="ARBA" id="ARBA00022679"/>
    </source>
</evidence>
<sequence>MKSYSQLPYLDAFAKLREEVGKLDIFGRKDVLRRFISFSTNLQFFLPAIPYESHEQLFKKLCLQQHLSHLDQNHPQALRYVAPGTLDVLHAEVLKPTAGIICTYHTGSYRLINKMLMQQGVPFSLLVAGDVLAEEQADYLRIFRETAAEQNGGCFHLINAQHPKALLQLLGDLKRGRKLVVYLDGNSGTGNTLTVKNACAVHFFDKCLRVRKGVATLAYLAKCPIFPLICKRTNNAQIDFDVHPTIHPQLAASRAEFEQQTVQRLYKYLQVYTRVSPGDWEGWLHIHRYLVEGNSIGRGNDISHLKIW</sequence>
<protein>
    <recommendedName>
        <fullName evidence="9">KDO2-lipid IV(A) lauroyltransferase</fullName>
    </recommendedName>
</protein>
<reference evidence="8" key="1">
    <citation type="journal article" date="2019" name="Int. J. Syst. Evol. Microbiol.">
        <title>The Global Catalogue of Microorganisms (GCM) 10K type strain sequencing project: providing services to taxonomists for standard genome sequencing and annotation.</title>
        <authorList>
            <consortium name="The Broad Institute Genomics Platform"/>
            <consortium name="The Broad Institute Genome Sequencing Center for Infectious Disease"/>
            <person name="Wu L."/>
            <person name="Ma J."/>
        </authorList>
    </citation>
    <scope>NUCLEOTIDE SEQUENCE [LARGE SCALE GENOMIC DNA]</scope>
    <source>
        <strain evidence="8">KCTC 23098</strain>
    </source>
</reference>
<comment type="subcellular location">
    <subcellularLocation>
        <location evidence="1">Cell inner membrane</location>
    </subcellularLocation>
</comment>
<accession>A0ABW6B6S1</accession>
<dbReference type="RefSeq" id="WP_377611774.1">
    <property type="nucleotide sequence ID" value="NZ_JBHUPA010000008.1"/>
</dbReference>
<dbReference type="Proteomes" id="UP001597560">
    <property type="component" value="Unassembled WGS sequence"/>
</dbReference>
<keyword evidence="2" id="KW-1003">Cell membrane</keyword>
<evidence type="ECO:0000256" key="5">
    <source>
        <dbReference type="ARBA" id="ARBA00023136"/>
    </source>
</evidence>
<evidence type="ECO:0000256" key="3">
    <source>
        <dbReference type="ARBA" id="ARBA00022519"/>
    </source>
</evidence>
<evidence type="ECO:0000256" key="6">
    <source>
        <dbReference type="ARBA" id="ARBA00023315"/>
    </source>
</evidence>
<keyword evidence="4" id="KW-0808">Transferase</keyword>
<name>A0ABW6B6S1_9SPHI</name>
<keyword evidence="3" id="KW-0997">Cell inner membrane</keyword>
<dbReference type="PANTHER" id="PTHR30606:SF10">
    <property type="entry name" value="PHOSPHATIDYLINOSITOL MANNOSIDE ACYLTRANSFERASE"/>
    <property type="match status" value="1"/>
</dbReference>